<dbReference type="GO" id="GO:0071972">
    <property type="term" value="F:peptidoglycan L,D-transpeptidase activity"/>
    <property type="evidence" value="ECO:0007669"/>
    <property type="project" value="TreeGrafter"/>
</dbReference>
<reference evidence="11 12" key="1">
    <citation type="submission" date="2020-08" db="EMBL/GenBank/DDBJ databases">
        <title>Genomic Encyclopedia of Type Strains, Phase IV (KMG-IV): sequencing the most valuable type-strain genomes for metagenomic binning, comparative biology and taxonomic classification.</title>
        <authorList>
            <person name="Goeker M."/>
        </authorList>
    </citation>
    <scope>NUCLEOTIDE SEQUENCE [LARGE SCALE GENOMIC DNA]</scope>
    <source>
        <strain evidence="11 12">YC6886</strain>
    </source>
</reference>
<dbReference type="GO" id="GO:0008360">
    <property type="term" value="P:regulation of cell shape"/>
    <property type="evidence" value="ECO:0007669"/>
    <property type="project" value="UniProtKB-UniRule"/>
</dbReference>
<dbReference type="CDD" id="cd16913">
    <property type="entry name" value="YkuD_like"/>
    <property type="match status" value="1"/>
</dbReference>
<evidence type="ECO:0000256" key="6">
    <source>
        <dbReference type="ARBA" id="ARBA00023316"/>
    </source>
</evidence>
<dbReference type="PROSITE" id="PS52029">
    <property type="entry name" value="LD_TPASE"/>
    <property type="match status" value="1"/>
</dbReference>
<evidence type="ECO:0000256" key="2">
    <source>
        <dbReference type="ARBA" id="ARBA00005992"/>
    </source>
</evidence>
<evidence type="ECO:0000256" key="5">
    <source>
        <dbReference type="ARBA" id="ARBA00022984"/>
    </source>
</evidence>
<keyword evidence="6 7" id="KW-0961">Cell wall biogenesis/degradation</keyword>
<accession>A0A840V304</accession>
<dbReference type="InterPro" id="IPR050979">
    <property type="entry name" value="LD-transpeptidase"/>
</dbReference>
<dbReference type="Gene3D" id="2.40.440.10">
    <property type="entry name" value="L,D-transpeptidase catalytic domain-like"/>
    <property type="match status" value="1"/>
</dbReference>
<keyword evidence="12" id="KW-1185">Reference proteome</keyword>
<comment type="pathway">
    <text evidence="1 7">Cell wall biogenesis; peptidoglycan biosynthesis.</text>
</comment>
<evidence type="ECO:0000256" key="4">
    <source>
        <dbReference type="ARBA" id="ARBA00022960"/>
    </source>
</evidence>
<keyword evidence="4 7" id="KW-0133">Cell shape</keyword>
<dbReference type="EMBL" id="JACHFD010000012">
    <property type="protein sequence ID" value="MBB5352375.1"/>
    <property type="molecule type" value="Genomic_DNA"/>
</dbReference>
<evidence type="ECO:0000256" key="9">
    <source>
        <dbReference type="SAM" id="SignalP"/>
    </source>
</evidence>
<evidence type="ECO:0000313" key="12">
    <source>
        <dbReference type="Proteomes" id="UP000557717"/>
    </source>
</evidence>
<dbReference type="InterPro" id="IPR005490">
    <property type="entry name" value="LD_TPept_cat_dom"/>
</dbReference>
<comment type="caution">
    <text evidence="11">The sequence shown here is derived from an EMBL/GenBank/DDBJ whole genome shotgun (WGS) entry which is preliminary data.</text>
</comment>
<keyword evidence="3" id="KW-0808">Transferase</keyword>
<dbReference type="GO" id="GO:0016740">
    <property type="term" value="F:transferase activity"/>
    <property type="evidence" value="ECO:0007669"/>
    <property type="project" value="UniProtKB-KW"/>
</dbReference>
<dbReference type="InterPro" id="IPR038063">
    <property type="entry name" value="Transpep_catalytic_dom"/>
</dbReference>
<sequence>MKFSLLLSALVAGTLTACSSSPPPNGLEVYQAYDRPIESPRDGSQVRVVVSLSRQRAYLMEGDQPLFVMPVSVGSEATPTPTGTFRIREKEERRRSTTEGFAVRQGSAKKVTRRRLPSGSTFVGRPLPYWCGWTPKLGFHTGWIKHEACTDGCIRMHENLAPKFFAKVRVGTPVEISVAPPEDLLYGTIPLPPDAGPLPDYPVETYLGDGYFDRHR</sequence>
<dbReference type="GO" id="GO:0071555">
    <property type="term" value="P:cell wall organization"/>
    <property type="evidence" value="ECO:0007669"/>
    <property type="project" value="UniProtKB-UniRule"/>
</dbReference>
<keyword evidence="9" id="KW-0732">Signal</keyword>
<dbReference type="GO" id="GO:0005576">
    <property type="term" value="C:extracellular region"/>
    <property type="evidence" value="ECO:0007669"/>
    <property type="project" value="TreeGrafter"/>
</dbReference>
<feature type="active site" description="Proton donor/acceptor" evidence="7">
    <location>
        <position position="140"/>
    </location>
</feature>
<keyword evidence="5 7" id="KW-0573">Peptidoglycan synthesis</keyword>
<feature type="signal peptide" evidence="9">
    <location>
        <begin position="1"/>
        <end position="17"/>
    </location>
</feature>
<dbReference type="AlphaFoldDB" id="A0A840V304"/>
<feature type="chain" id="PRO_5032520580" evidence="9">
    <location>
        <begin position="18"/>
        <end position="216"/>
    </location>
</feature>
<evidence type="ECO:0000256" key="3">
    <source>
        <dbReference type="ARBA" id="ARBA00022679"/>
    </source>
</evidence>
<dbReference type="UniPathway" id="UPA00219"/>
<feature type="domain" description="L,D-TPase catalytic" evidence="10">
    <location>
        <begin position="46"/>
        <end position="177"/>
    </location>
</feature>
<dbReference type="Pfam" id="PF03734">
    <property type="entry name" value="YkuD"/>
    <property type="match status" value="1"/>
</dbReference>
<proteinExistence type="inferred from homology"/>
<evidence type="ECO:0000256" key="8">
    <source>
        <dbReference type="SAM" id="MobiDB-lite"/>
    </source>
</evidence>
<gene>
    <name evidence="11" type="ORF">HNR46_002620</name>
</gene>
<evidence type="ECO:0000313" key="11">
    <source>
        <dbReference type="EMBL" id="MBB5352375.1"/>
    </source>
</evidence>
<evidence type="ECO:0000259" key="10">
    <source>
        <dbReference type="PROSITE" id="PS52029"/>
    </source>
</evidence>
<dbReference type="PROSITE" id="PS51257">
    <property type="entry name" value="PROKAR_LIPOPROTEIN"/>
    <property type="match status" value="1"/>
</dbReference>
<comment type="similarity">
    <text evidence="2">Belongs to the YkuD family.</text>
</comment>
<feature type="active site" description="Nucleophile" evidence="7">
    <location>
        <position position="153"/>
    </location>
</feature>
<dbReference type="Proteomes" id="UP000557717">
    <property type="component" value="Unassembled WGS sequence"/>
</dbReference>
<evidence type="ECO:0000256" key="1">
    <source>
        <dbReference type="ARBA" id="ARBA00004752"/>
    </source>
</evidence>
<feature type="region of interest" description="Disordered" evidence="8">
    <location>
        <begin position="89"/>
        <end position="110"/>
    </location>
</feature>
<keyword evidence="11" id="KW-0449">Lipoprotein</keyword>
<dbReference type="SUPFAM" id="SSF141523">
    <property type="entry name" value="L,D-transpeptidase catalytic domain-like"/>
    <property type="match status" value="1"/>
</dbReference>
<dbReference type="GO" id="GO:0018104">
    <property type="term" value="P:peptidoglycan-protein cross-linking"/>
    <property type="evidence" value="ECO:0007669"/>
    <property type="project" value="TreeGrafter"/>
</dbReference>
<dbReference type="PANTHER" id="PTHR30582">
    <property type="entry name" value="L,D-TRANSPEPTIDASE"/>
    <property type="match status" value="1"/>
</dbReference>
<dbReference type="RefSeq" id="WP_184019363.1">
    <property type="nucleotide sequence ID" value="NZ_JACHFD010000012.1"/>
</dbReference>
<evidence type="ECO:0000256" key="7">
    <source>
        <dbReference type="PROSITE-ProRule" id="PRU01373"/>
    </source>
</evidence>
<name>A0A840V304_9BACT</name>
<dbReference type="PANTHER" id="PTHR30582:SF2">
    <property type="entry name" value="L,D-TRANSPEPTIDASE YCIB-RELATED"/>
    <property type="match status" value="1"/>
</dbReference>
<organism evidence="11 12">
    <name type="scientific">Haloferula luteola</name>
    <dbReference type="NCBI Taxonomy" id="595692"/>
    <lineage>
        <taxon>Bacteria</taxon>
        <taxon>Pseudomonadati</taxon>
        <taxon>Verrucomicrobiota</taxon>
        <taxon>Verrucomicrobiia</taxon>
        <taxon>Verrucomicrobiales</taxon>
        <taxon>Verrucomicrobiaceae</taxon>
        <taxon>Haloferula</taxon>
    </lineage>
</organism>
<protein>
    <submittedName>
        <fullName evidence="11">Lipoprotein-anchoring transpeptidase ErfK/SrfK</fullName>
    </submittedName>
</protein>